<evidence type="ECO:0000259" key="2">
    <source>
        <dbReference type="Pfam" id="PF13968"/>
    </source>
</evidence>
<evidence type="ECO:0000256" key="1">
    <source>
        <dbReference type="SAM" id="Phobius"/>
    </source>
</evidence>
<keyword evidence="4" id="KW-1185">Reference proteome</keyword>
<accession>A0A7J7HAX1</accession>
<dbReference type="Proteomes" id="UP000593564">
    <property type="component" value="Unassembled WGS sequence"/>
</dbReference>
<dbReference type="AlphaFoldDB" id="A0A7J7HAX1"/>
<evidence type="ECO:0000313" key="4">
    <source>
        <dbReference type="Proteomes" id="UP000593564"/>
    </source>
</evidence>
<organism evidence="3 4">
    <name type="scientific">Camellia sinensis</name>
    <name type="common">Tea plant</name>
    <name type="synonym">Thea sinensis</name>
    <dbReference type="NCBI Taxonomy" id="4442"/>
    <lineage>
        <taxon>Eukaryota</taxon>
        <taxon>Viridiplantae</taxon>
        <taxon>Streptophyta</taxon>
        <taxon>Embryophyta</taxon>
        <taxon>Tracheophyta</taxon>
        <taxon>Spermatophyta</taxon>
        <taxon>Magnoliopsida</taxon>
        <taxon>eudicotyledons</taxon>
        <taxon>Gunneridae</taxon>
        <taxon>Pentapetalae</taxon>
        <taxon>asterids</taxon>
        <taxon>Ericales</taxon>
        <taxon>Theaceae</taxon>
        <taxon>Camellia</taxon>
    </lineage>
</organism>
<keyword evidence="1" id="KW-0812">Transmembrane</keyword>
<evidence type="ECO:0000313" key="3">
    <source>
        <dbReference type="EMBL" id="KAF5949687.1"/>
    </source>
</evidence>
<comment type="caution">
    <text evidence="3">The sequence shown here is derived from an EMBL/GenBank/DDBJ whole genome shotgun (WGS) entry which is preliminary data.</text>
</comment>
<keyword evidence="1" id="KW-0472">Membrane</keyword>
<dbReference type="InterPro" id="IPR025315">
    <property type="entry name" value="DUF4220"/>
</dbReference>
<name>A0A7J7HAX1_CAMSI</name>
<dbReference type="PANTHER" id="PTHR31325">
    <property type="entry name" value="OS01G0798800 PROTEIN-RELATED"/>
    <property type="match status" value="1"/>
</dbReference>
<feature type="domain" description="DUF4220" evidence="2">
    <location>
        <begin position="1"/>
        <end position="122"/>
    </location>
</feature>
<gene>
    <name evidence="3" type="ORF">HYC85_011680</name>
</gene>
<sequence length="330" mass="38263">MELELNFLYDVLYTKVPVVHCKTGFFFRLVCSVLIVISFQRFASHHKQHLHQLAIAVTYTLRIGALGLDLVAFVMLIFSDWTIALLKNSKMMSIVYAIRKKLSLVGRRQWSNSVSQHSFVKYCVEEQYLNWFDKPAIFLGLDDLLAEMQYITKTEPPNELMEFLFNELKYKALKAEDAKDAKKMCSARGGWVLSQSFISFMTRISSTVSDEVKYGEGLLLWHIATELCCFTDDRIAEQKKETDCDGIYQNRKFCKILSDYMSYLIVMQPTIMSAVAGTSQFRFRDTCKEAKKFFAKKESNPETIYENIRKFFHLQSKKSIKSSSDHVCNK</sequence>
<feature type="transmembrane region" description="Helical" evidence="1">
    <location>
        <begin position="63"/>
        <end position="86"/>
    </location>
</feature>
<dbReference type="EMBL" id="JACBKZ010000005">
    <property type="protein sequence ID" value="KAF5949687.1"/>
    <property type="molecule type" value="Genomic_DNA"/>
</dbReference>
<reference evidence="4" key="1">
    <citation type="journal article" date="2020" name="Nat. Commun.">
        <title>Genome assembly of wild tea tree DASZ reveals pedigree and selection history of tea varieties.</title>
        <authorList>
            <person name="Zhang W."/>
            <person name="Zhang Y."/>
            <person name="Qiu H."/>
            <person name="Guo Y."/>
            <person name="Wan H."/>
            <person name="Zhang X."/>
            <person name="Scossa F."/>
            <person name="Alseekh S."/>
            <person name="Zhang Q."/>
            <person name="Wang P."/>
            <person name="Xu L."/>
            <person name="Schmidt M.H."/>
            <person name="Jia X."/>
            <person name="Li D."/>
            <person name="Zhu A."/>
            <person name="Guo F."/>
            <person name="Chen W."/>
            <person name="Ni D."/>
            <person name="Usadel B."/>
            <person name="Fernie A.R."/>
            <person name="Wen W."/>
        </authorList>
    </citation>
    <scope>NUCLEOTIDE SEQUENCE [LARGE SCALE GENOMIC DNA]</scope>
    <source>
        <strain evidence="4">cv. G240</strain>
    </source>
</reference>
<feature type="transmembrane region" description="Helical" evidence="1">
    <location>
        <begin position="25"/>
        <end position="43"/>
    </location>
</feature>
<keyword evidence="1" id="KW-1133">Transmembrane helix</keyword>
<dbReference type="Pfam" id="PF13968">
    <property type="entry name" value="DUF4220"/>
    <property type="match status" value="1"/>
</dbReference>
<reference evidence="3 4" key="2">
    <citation type="submission" date="2020-07" db="EMBL/GenBank/DDBJ databases">
        <title>Genome assembly of wild tea tree DASZ reveals pedigree and selection history of tea varieties.</title>
        <authorList>
            <person name="Zhang W."/>
        </authorList>
    </citation>
    <scope>NUCLEOTIDE SEQUENCE [LARGE SCALE GENOMIC DNA]</scope>
    <source>
        <strain evidence="4">cv. G240</strain>
        <tissue evidence="3">Leaf</tissue>
    </source>
</reference>
<proteinExistence type="predicted"/>
<protein>
    <recommendedName>
        <fullName evidence="2">DUF4220 domain-containing protein</fullName>
    </recommendedName>
</protein>